<organism evidence="6 7">
    <name type="scientific">Thraustotheca clavata</name>
    <dbReference type="NCBI Taxonomy" id="74557"/>
    <lineage>
        <taxon>Eukaryota</taxon>
        <taxon>Sar</taxon>
        <taxon>Stramenopiles</taxon>
        <taxon>Oomycota</taxon>
        <taxon>Saprolegniomycetes</taxon>
        <taxon>Saprolegniales</taxon>
        <taxon>Achlyaceae</taxon>
        <taxon>Thraustotheca</taxon>
    </lineage>
</organism>
<dbReference type="Proteomes" id="UP000243217">
    <property type="component" value="Unassembled WGS sequence"/>
</dbReference>
<evidence type="ECO:0000313" key="6">
    <source>
        <dbReference type="EMBL" id="OQR81590.1"/>
    </source>
</evidence>
<dbReference type="InterPro" id="IPR001064">
    <property type="entry name" value="Beta/gamma_crystallin"/>
</dbReference>
<keyword evidence="3" id="KW-0812">Transmembrane</keyword>
<dbReference type="EMBL" id="JNBS01004946">
    <property type="protein sequence ID" value="OQR81590.1"/>
    <property type="molecule type" value="Genomic_DNA"/>
</dbReference>
<evidence type="ECO:0000259" key="5">
    <source>
        <dbReference type="Pfam" id="PF00030"/>
    </source>
</evidence>
<dbReference type="SUPFAM" id="SSF49695">
    <property type="entry name" value="gamma-Crystallin-like"/>
    <property type="match status" value="1"/>
</dbReference>
<evidence type="ECO:0000256" key="4">
    <source>
        <dbReference type="SAM" id="SignalP"/>
    </source>
</evidence>
<keyword evidence="3" id="KW-0472">Membrane</keyword>
<feature type="chain" id="PRO_5013365941" description="Beta/gamma crystallin 'Greek key' domain-containing protein" evidence="4">
    <location>
        <begin position="18"/>
        <end position="341"/>
    </location>
</feature>
<dbReference type="InterPro" id="IPR011024">
    <property type="entry name" value="G_crystallin-like"/>
</dbReference>
<keyword evidence="3" id="KW-1133">Transmembrane helix</keyword>
<protein>
    <recommendedName>
        <fullName evidence="5">Beta/gamma crystallin 'Greek key' domain-containing protein</fullName>
    </recommendedName>
</protein>
<gene>
    <name evidence="6" type="ORF">THRCLA_11596</name>
</gene>
<keyword evidence="2" id="KW-0677">Repeat</keyword>
<dbReference type="Pfam" id="PF00030">
    <property type="entry name" value="Crystall"/>
    <property type="match status" value="1"/>
</dbReference>
<dbReference type="AlphaFoldDB" id="A0A1V9Y783"/>
<feature type="signal peptide" evidence="4">
    <location>
        <begin position="1"/>
        <end position="17"/>
    </location>
</feature>
<dbReference type="Gene3D" id="2.60.20.10">
    <property type="entry name" value="Crystallins"/>
    <property type="match status" value="1"/>
</dbReference>
<feature type="transmembrane region" description="Helical" evidence="3">
    <location>
        <begin position="284"/>
        <end position="306"/>
    </location>
</feature>
<comment type="similarity">
    <text evidence="1">Belongs to the beta/gamma-crystallin family.</text>
</comment>
<reference evidence="6 7" key="1">
    <citation type="journal article" date="2014" name="Genome Biol. Evol.">
        <title>The secreted proteins of Achlya hypogyna and Thraustotheca clavata identify the ancestral oomycete secretome and reveal gene acquisitions by horizontal gene transfer.</title>
        <authorList>
            <person name="Misner I."/>
            <person name="Blouin N."/>
            <person name="Leonard G."/>
            <person name="Richards T.A."/>
            <person name="Lane C.E."/>
        </authorList>
    </citation>
    <scope>NUCLEOTIDE SEQUENCE [LARGE SCALE GENOMIC DNA]</scope>
    <source>
        <strain evidence="6 7">ATCC 34112</strain>
    </source>
</reference>
<name>A0A1V9Y783_9STRA</name>
<evidence type="ECO:0000256" key="3">
    <source>
        <dbReference type="SAM" id="Phobius"/>
    </source>
</evidence>
<proteinExistence type="inferred from homology"/>
<evidence type="ECO:0000256" key="1">
    <source>
        <dbReference type="ARBA" id="ARBA00009646"/>
    </source>
</evidence>
<comment type="caution">
    <text evidence="6">The sequence shown here is derived from an EMBL/GenBank/DDBJ whole genome shotgun (WGS) entry which is preliminary data.</text>
</comment>
<keyword evidence="7" id="KW-1185">Reference proteome</keyword>
<accession>A0A1V9Y783</accession>
<evidence type="ECO:0000256" key="2">
    <source>
        <dbReference type="ARBA" id="ARBA00022737"/>
    </source>
</evidence>
<feature type="domain" description="Beta/gamma crystallin 'Greek key'" evidence="5">
    <location>
        <begin position="20"/>
        <end position="75"/>
    </location>
</feature>
<sequence length="341" mass="38193">MAHHFLACIIFVSLVSARTTLYEWSYYHGQSIEIKDNVTDTSNISWHSSIQSFQIEPGEELVTFTEPHFQGNQATWHHSTVFTANWVNKIASVKIQPTNITLPTNDTTPWQFMGTHDGFAMVRLSAQLSATPECYSVDGVNCVTTSHIYELLPWLNATNVSIYPAKCDYQRKVYWGNKTDDLDDWCTKASNGLNSLGYAPWTAVSSPSGDCAVAISGQFCIREQNQCETFTTPEIAQVCASKLLWGARGTTQAYDEDSLLQCGHTETCSFSDAMKVGKTDSNRVYTATVIPLLVLFVTGWGLLVAYRYKKKQTQEDLEATYCSSCHEDDSDAHYESRRDVV</sequence>
<evidence type="ECO:0000313" key="7">
    <source>
        <dbReference type="Proteomes" id="UP000243217"/>
    </source>
</evidence>
<keyword evidence="4" id="KW-0732">Signal</keyword>